<proteinExistence type="predicted"/>
<comment type="caution">
    <text evidence="2">The sequence shown here is derived from an EMBL/GenBank/DDBJ whole genome shotgun (WGS) entry which is preliminary data.</text>
</comment>
<reference evidence="3" key="1">
    <citation type="journal article" date="2019" name="Int. J. Syst. Evol. Microbiol.">
        <title>The Global Catalogue of Microorganisms (GCM) 10K type strain sequencing project: providing services to taxonomists for standard genome sequencing and annotation.</title>
        <authorList>
            <consortium name="The Broad Institute Genomics Platform"/>
            <consortium name="The Broad Institute Genome Sequencing Center for Infectious Disease"/>
            <person name="Wu L."/>
            <person name="Ma J."/>
        </authorList>
    </citation>
    <scope>NUCLEOTIDE SEQUENCE [LARGE SCALE GENOMIC DNA]</scope>
    <source>
        <strain evidence="3">JCM 17630</strain>
    </source>
</reference>
<dbReference type="RefSeq" id="WP_344787795.1">
    <property type="nucleotide sequence ID" value="NZ_BAABCA010000003.1"/>
</dbReference>
<accession>A0ABP8C900</accession>
<protein>
    <submittedName>
        <fullName evidence="2">Uncharacterized protein</fullName>
    </submittedName>
</protein>
<evidence type="ECO:0000313" key="2">
    <source>
        <dbReference type="EMBL" id="GAA4235489.1"/>
    </source>
</evidence>
<organism evidence="2 3">
    <name type="scientific">Postechiella marina</name>
    <dbReference type="NCBI Taxonomy" id="943941"/>
    <lineage>
        <taxon>Bacteria</taxon>
        <taxon>Pseudomonadati</taxon>
        <taxon>Bacteroidota</taxon>
        <taxon>Flavobacteriia</taxon>
        <taxon>Flavobacteriales</taxon>
        <taxon>Flavobacteriaceae</taxon>
        <taxon>Postechiella</taxon>
    </lineage>
</organism>
<feature type="signal peptide" evidence="1">
    <location>
        <begin position="1"/>
        <end position="22"/>
    </location>
</feature>
<evidence type="ECO:0000313" key="3">
    <source>
        <dbReference type="Proteomes" id="UP001501496"/>
    </source>
</evidence>
<keyword evidence="3" id="KW-1185">Reference proteome</keyword>
<sequence length="83" mass="9313">MMKKLQLVLVAITLLVSFNVKADEVIKNSDLNLSNPDVRKCLIEASKTDGWRLASVTMNKANKLVLIFDKGDTTRVYTSNEEL</sequence>
<feature type="chain" id="PRO_5045274637" evidence="1">
    <location>
        <begin position="23"/>
        <end position="83"/>
    </location>
</feature>
<dbReference type="Proteomes" id="UP001501496">
    <property type="component" value="Unassembled WGS sequence"/>
</dbReference>
<evidence type="ECO:0000256" key="1">
    <source>
        <dbReference type="SAM" id="SignalP"/>
    </source>
</evidence>
<dbReference type="EMBL" id="BAABCA010000003">
    <property type="protein sequence ID" value="GAA4235489.1"/>
    <property type="molecule type" value="Genomic_DNA"/>
</dbReference>
<gene>
    <name evidence="2" type="ORF">GCM10022291_17520</name>
</gene>
<name>A0ABP8C900_9FLAO</name>
<keyword evidence="1" id="KW-0732">Signal</keyword>